<organism evidence="2 3">
    <name type="scientific">Trichonephila inaurata madagascariensis</name>
    <dbReference type="NCBI Taxonomy" id="2747483"/>
    <lineage>
        <taxon>Eukaryota</taxon>
        <taxon>Metazoa</taxon>
        <taxon>Ecdysozoa</taxon>
        <taxon>Arthropoda</taxon>
        <taxon>Chelicerata</taxon>
        <taxon>Arachnida</taxon>
        <taxon>Araneae</taxon>
        <taxon>Araneomorphae</taxon>
        <taxon>Entelegynae</taxon>
        <taxon>Araneoidea</taxon>
        <taxon>Nephilidae</taxon>
        <taxon>Trichonephila</taxon>
        <taxon>Trichonephila inaurata</taxon>
    </lineage>
</organism>
<dbReference type="Proteomes" id="UP000886998">
    <property type="component" value="Unassembled WGS sequence"/>
</dbReference>
<protein>
    <submittedName>
        <fullName evidence="2">Uncharacterized protein</fullName>
    </submittedName>
</protein>
<evidence type="ECO:0000313" key="3">
    <source>
        <dbReference type="Proteomes" id="UP000886998"/>
    </source>
</evidence>
<name>A0A8X7CTP4_9ARAC</name>
<feature type="non-terminal residue" evidence="2">
    <location>
        <position position="1"/>
    </location>
</feature>
<sequence>VKINKKEKKEISLPEFKHSNSKTAHYFQKKGPNFLAQLKRKGKHARDHCPKDQSDLHTVQRLIKAWKVMNEPNSSRKACDPKNDPKQS</sequence>
<dbReference type="AlphaFoldDB" id="A0A8X7CTP4"/>
<feature type="compositionally biased region" description="Basic and acidic residues" evidence="1">
    <location>
        <begin position="77"/>
        <end position="88"/>
    </location>
</feature>
<comment type="caution">
    <text evidence="2">The sequence shown here is derived from an EMBL/GenBank/DDBJ whole genome shotgun (WGS) entry which is preliminary data.</text>
</comment>
<accession>A0A8X7CTP4</accession>
<gene>
    <name evidence="2" type="ORF">TNIN_224501</name>
</gene>
<reference evidence="2" key="1">
    <citation type="submission" date="2020-08" db="EMBL/GenBank/DDBJ databases">
        <title>Multicomponent nature underlies the extraordinary mechanical properties of spider dragline silk.</title>
        <authorList>
            <person name="Kono N."/>
            <person name="Nakamura H."/>
            <person name="Mori M."/>
            <person name="Yoshida Y."/>
            <person name="Ohtoshi R."/>
            <person name="Malay A.D."/>
            <person name="Moran D.A.P."/>
            <person name="Tomita M."/>
            <person name="Numata K."/>
            <person name="Arakawa K."/>
        </authorList>
    </citation>
    <scope>NUCLEOTIDE SEQUENCE</scope>
</reference>
<feature type="region of interest" description="Disordered" evidence="1">
    <location>
        <begin position="69"/>
        <end position="88"/>
    </location>
</feature>
<evidence type="ECO:0000256" key="1">
    <source>
        <dbReference type="SAM" id="MobiDB-lite"/>
    </source>
</evidence>
<dbReference type="EMBL" id="BMAV01023216">
    <property type="protein sequence ID" value="GFY78800.1"/>
    <property type="molecule type" value="Genomic_DNA"/>
</dbReference>
<evidence type="ECO:0000313" key="2">
    <source>
        <dbReference type="EMBL" id="GFY78800.1"/>
    </source>
</evidence>
<keyword evidence="3" id="KW-1185">Reference proteome</keyword>
<proteinExistence type="predicted"/>